<proteinExistence type="predicted"/>
<dbReference type="Gene3D" id="3.20.20.100">
    <property type="entry name" value="NADP-dependent oxidoreductase domain"/>
    <property type="match status" value="1"/>
</dbReference>
<protein>
    <submittedName>
        <fullName evidence="3">Aldo/keto reductase</fullName>
    </submittedName>
</protein>
<dbReference type="AlphaFoldDB" id="A0A5B8UZX7"/>
<dbReference type="KEGG" id="mgin:FRZ54_18835"/>
<reference evidence="3 4" key="1">
    <citation type="journal article" date="2017" name="Curr. Microbiol.">
        <title>Mucilaginibacter ginsenosidivorans sp. nov., Isolated from Soil of Ginseng Field.</title>
        <authorList>
            <person name="Kim M.M."/>
            <person name="Siddiqi M.Z."/>
            <person name="Im W.T."/>
        </authorList>
    </citation>
    <scope>NUCLEOTIDE SEQUENCE [LARGE SCALE GENOMIC DNA]</scope>
    <source>
        <strain evidence="3 4">Gsoil 3017</strain>
    </source>
</reference>
<evidence type="ECO:0000256" key="1">
    <source>
        <dbReference type="ARBA" id="ARBA00023002"/>
    </source>
</evidence>
<dbReference type="InterPro" id="IPR023210">
    <property type="entry name" value="NADP_OxRdtase_dom"/>
</dbReference>
<dbReference type="SUPFAM" id="SSF51430">
    <property type="entry name" value="NAD(P)-linked oxidoreductase"/>
    <property type="match status" value="1"/>
</dbReference>
<gene>
    <name evidence="3" type="ORF">FRZ54_18835</name>
</gene>
<keyword evidence="4" id="KW-1185">Reference proteome</keyword>
<dbReference type="GO" id="GO:0005829">
    <property type="term" value="C:cytosol"/>
    <property type="evidence" value="ECO:0007669"/>
    <property type="project" value="TreeGrafter"/>
</dbReference>
<dbReference type="GO" id="GO:0016491">
    <property type="term" value="F:oxidoreductase activity"/>
    <property type="evidence" value="ECO:0007669"/>
    <property type="project" value="UniProtKB-KW"/>
</dbReference>
<dbReference type="FunFam" id="3.20.20.100:FF:000004">
    <property type="entry name" value="Oxidoreductase, aldo/keto reductase"/>
    <property type="match status" value="1"/>
</dbReference>
<feature type="domain" description="NADP-dependent oxidoreductase" evidence="2">
    <location>
        <begin position="17"/>
        <end position="312"/>
    </location>
</feature>
<dbReference type="EMBL" id="CP042436">
    <property type="protein sequence ID" value="QEC64539.1"/>
    <property type="molecule type" value="Genomic_DNA"/>
</dbReference>
<dbReference type="RefSeq" id="WP_147033373.1">
    <property type="nucleotide sequence ID" value="NZ_CP042436.1"/>
</dbReference>
<dbReference type="OrthoDB" id="9773828at2"/>
<accession>A0A5B8UZX7</accession>
<dbReference type="PANTHER" id="PTHR43364:SF6">
    <property type="entry name" value="OXIDOREDUCTASE-RELATED"/>
    <property type="match status" value="1"/>
</dbReference>
<dbReference type="PANTHER" id="PTHR43364">
    <property type="entry name" value="NADH-SPECIFIC METHYLGLYOXAL REDUCTASE-RELATED"/>
    <property type="match status" value="1"/>
</dbReference>
<evidence type="ECO:0000313" key="4">
    <source>
        <dbReference type="Proteomes" id="UP000321479"/>
    </source>
</evidence>
<dbReference type="CDD" id="cd19081">
    <property type="entry name" value="AKR_AKR9C1"/>
    <property type="match status" value="1"/>
</dbReference>
<organism evidence="3 4">
    <name type="scientific">Mucilaginibacter ginsenosidivorans</name>
    <dbReference type="NCBI Taxonomy" id="398053"/>
    <lineage>
        <taxon>Bacteria</taxon>
        <taxon>Pseudomonadati</taxon>
        <taxon>Bacteroidota</taxon>
        <taxon>Sphingobacteriia</taxon>
        <taxon>Sphingobacteriales</taxon>
        <taxon>Sphingobacteriaceae</taxon>
        <taxon>Mucilaginibacter</taxon>
    </lineage>
</organism>
<evidence type="ECO:0000313" key="3">
    <source>
        <dbReference type="EMBL" id="QEC64539.1"/>
    </source>
</evidence>
<sequence length="316" mass="34513">MEKRELGRSGIKVHPFCFGGNVFGWTADEKTSFELLDELVDTGFDFIDTADVYSAWAPGNKGGESETIIGNWLKRSGKRDKMIIATKVGKPMGPGKKGLSKTYITRAVEDSLKRLQTDYIDLYQSHDDDKETPLAETLDTFTNLITQGKVRAVGASNYSGARLAEAVEVSRANGLAQYQTLQPEYNLYSREGYEKDLEPVCVKNNIGVITYYSLASGFLTCKYRSGADLAKSQRGGGIKKFMNERGMRILDALDKVAGEYNSTPAAIALAWLIKRPGVVAPIASATSIEQLKQITAAVTTGLSDDAIKLLDTASCY</sequence>
<dbReference type="Pfam" id="PF00248">
    <property type="entry name" value="Aldo_ket_red"/>
    <property type="match status" value="1"/>
</dbReference>
<dbReference type="Proteomes" id="UP000321479">
    <property type="component" value="Chromosome"/>
</dbReference>
<keyword evidence="1" id="KW-0560">Oxidoreductase</keyword>
<dbReference type="InterPro" id="IPR050523">
    <property type="entry name" value="AKR_Detox_Biosynth"/>
</dbReference>
<dbReference type="InterPro" id="IPR036812">
    <property type="entry name" value="NAD(P)_OxRdtase_dom_sf"/>
</dbReference>
<evidence type="ECO:0000259" key="2">
    <source>
        <dbReference type="Pfam" id="PF00248"/>
    </source>
</evidence>
<name>A0A5B8UZX7_9SPHI</name>